<dbReference type="EMBL" id="QJKJ01010342">
    <property type="protein sequence ID" value="RDX73957.1"/>
    <property type="molecule type" value="Genomic_DNA"/>
</dbReference>
<dbReference type="OrthoDB" id="1934508at2759"/>
<feature type="non-terminal residue" evidence="1">
    <location>
        <position position="1"/>
    </location>
</feature>
<evidence type="ECO:0000313" key="2">
    <source>
        <dbReference type="Proteomes" id="UP000257109"/>
    </source>
</evidence>
<organism evidence="1 2">
    <name type="scientific">Mucuna pruriens</name>
    <name type="common">Velvet bean</name>
    <name type="synonym">Dolichos pruriens</name>
    <dbReference type="NCBI Taxonomy" id="157652"/>
    <lineage>
        <taxon>Eukaryota</taxon>
        <taxon>Viridiplantae</taxon>
        <taxon>Streptophyta</taxon>
        <taxon>Embryophyta</taxon>
        <taxon>Tracheophyta</taxon>
        <taxon>Spermatophyta</taxon>
        <taxon>Magnoliopsida</taxon>
        <taxon>eudicotyledons</taxon>
        <taxon>Gunneridae</taxon>
        <taxon>Pentapetalae</taxon>
        <taxon>rosids</taxon>
        <taxon>fabids</taxon>
        <taxon>Fabales</taxon>
        <taxon>Fabaceae</taxon>
        <taxon>Papilionoideae</taxon>
        <taxon>50 kb inversion clade</taxon>
        <taxon>NPAAA clade</taxon>
        <taxon>indigoferoid/millettioid clade</taxon>
        <taxon>Phaseoleae</taxon>
        <taxon>Mucuna</taxon>
    </lineage>
</organism>
<accession>A0A371F6S6</accession>
<dbReference type="GO" id="GO:0032259">
    <property type="term" value="P:methylation"/>
    <property type="evidence" value="ECO:0007669"/>
    <property type="project" value="UniProtKB-KW"/>
</dbReference>
<keyword evidence="2" id="KW-1185">Reference proteome</keyword>
<reference evidence="1" key="1">
    <citation type="submission" date="2018-05" db="EMBL/GenBank/DDBJ databases">
        <title>Draft genome of Mucuna pruriens seed.</title>
        <authorList>
            <person name="Nnadi N.E."/>
            <person name="Vos R."/>
            <person name="Hasami M.H."/>
            <person name="Devisetty U.K."/>
            <person name="Aguiy J.C."/>
        </authorList>
    </citation>
    <scope>NUCLEOTIDE SEQUENCE [LARGE SCALE GENOMIC DNA]</scope>
    <source>
        <strain evidence="1">JCA_2017</strain>
    </source>
</reference>
<comment type="caution">
    <text evidence="1">The sequence shown here is derived from an EMBL/GenBank/DDBJ whole genome shotgun (WGS) entry which is preliminary data.</text>
</comment>
<dbReference type="AlphaFoldDB" id="A0A371F6S6"/>
<proteinExistence type="predicted"/>
<name>A0A371F6S6_MUCPR</name>
<dbReference type="STRING" id="157652.A0A371F6S6"/>
<sequence>QVYFTHGRVPQSLAEIRGLVCEDITGGREDMPIPATNLVDDPPVPPTGKLNKGLPICMCGY</sequence>
<gene>
    <name evidence="1" type="primary">SUVH4</name>
    <name evidence="1" type="ORF">CR513_46354</name>
</gene>
<evidence type="ECO:0000313" key="1">
    <source>
        <dbReference type="EMBL" id="RDX73957.1"/>
    </source>
</evidence>
<protein>
    <submittedName>
        <fullName evidence="1">Histone-lysine N-methyltransferase, H3 lysine-9 specific SUVH4</fullName>
    </submittedName>
</protein>
<dbReference type="Proteomes" id="UP000257109">
    <property type="component" value="Unassembled WGS sequence"/>
</dbReference>
<dbReference type="GO" id="GO:0008168">
    <property type="term" value="F:methyltransferase activity"/>
    <property type="evidence" value="ECO:0007669"/>
    <property type="project" value="UniProtKB-KW"/>
</dbReference>